<reference evidence="1 2" key="1">
    <citation type="submission" date="2020-08" db="EMBL/GenBank/DDBJ databases">
        <title>Novel species isolated from subtropical streams in China.</title>
        <authorList>
            <person name="Lu H."/>
        </authorList>
    </citation>
    <scope>NUCLEOTIDE SEQUENCE [LARGE SCALE GENOMIC DNA]</scope>
    <source>
        <strain evidence="1 2">CCTCC AB 2015119</strain>
    </source>
</reference>
<protein>
    <submittedName>
        <fullName evidence="1">Uncharacterized protein</fullName>
    </submittedName>
</protein>
<dbReference type="InterPro" id="IPR006521">
    <property type="entry name" value="Tail_protein_I"/>
</dbReference>
<sequence>MANVLIQPSLATDPNVTALAKLAERITYLDVDTVIAHDVRNVPASVLPHLADQFHIRHTVAWQHANTTAEQRSLIRTSLLRHQLKGTLAGFRLAAKDAGAELIGAITPPAKLFAAPAQTVAERNEFVSRYPQLRLYRHRVVGQRQGGMLSGAFLGRTFPLISDALLRVVPRAYLWVNGQETELSVVERKTTTATHVATTVTEIRAEGKGGRHSFCNHFPHHLAKSDAGKRIYSLQLTETYQDSSETVQRSVVQPGLSVLETQYDQVAMPGNASGLFAGQVLHGQMQVSTARDRLFQRLYLFSPDVAVGRRAVGLHLNQGRLSMPPFHAELAVKIVGNIQPTAVWRFTHGHLVQQPQTNLNDCLESMRDVARAADRICLDTSINRPATAGEQNTAGVLCAGAWTIN</sequence>
<evidence type="ECO:0000313" key="2">
    <source>
        <dbReference type="Proteomes" id="UP000637632"/>
    </source>
</evidence>
<organism evidence="1 2">
    <name type="scientific">Undibacterium aquatile</name>
    <dbReference type="NCBI Taxonomy" id="1537398"/>
    <lineage>
        <taxon>Bacteria</taxon>
        <taxon>Pseudomonadati</taxon>
        <taxon>Pseudomonadota</taxon>
        <taxon>Betaproteobacteria</taxon>
        <taxon>Burkholderiales</taxon>
        <taxon>Oxalobacteraceae</taxon>
        <taxon>Undibacterium</taxon>
    </lineage>
</organism>
<dbReference type="Pfam" id="PF09684">
    <property type="entry name" value="Tail_P2_I"/>
    <property type="match status" value="1"/>
</dbReference>
<keyword evidence="2" id="KW-1185">Reference proteome</keyword>
<dbReference type="EMBL" id="JACOFT010000007">
    <property type="protein sequence ID" value="MBC3813116.1"/>
    <property type="molecule type" value="Genomic_DNA"/>
</dbReference>
<proteinExistence type="predicted"/>
<gene>
    <name evidence="1" type="ORF">H8K26_16870</name>
</gene>
<dbReference type="Proteomes" id="UP000637632">
    <property type="component" value="Unassembled WGS sequence"/>
</dbReference>
<accession>A0ABR6XJS6</accession>
<evidence type="ECO:0000313" key="1">
    <source>
        <dbReference type="EMBL" id="MBC3813116.1"/>
    </source>
</evidence>
<comment type="caution">
    <text evidence="1">The sequence shown here is derived from an EMBL/GenBank/DDBJ whole genome shotgun (WGS) entry which is preliminary data.</text>
</comment>
<name>A0ABR6XJS6_9BURK</name>
<dbReference type="RefSeq" id="WP_190481105.1">
    <property type="nucleotide sequence ID" value="NZ_JACOFT010000007.1"/>
</dbReference>